<protein>
    <submittedName>
        <fullName evidence="9">tRNA glutamyl-Q(34) synthetase GluQRS</fullName>
    </submittedName>
</protein>
<keyword evidence="10" id="KW-1185">Reference proteome</keyword>
<name>A0A2N5XUI3_9HYPH</name>
<gene>
    <name evidence="9" type="ORF">C0081_06400</name>
</gene>
<evidence type="ECO:0000256" key="5">
    <source>
        <dbReference type="ARBA" id="ARBA00022840"/>
    </source>
</evidence>
<evidence type="ECO:0000256" key="2">
    <source>
        <dbReference type="ARBA" id="ARBA00022723"/>
    </source>
</evidence>
<keyword evidence="7" id="KW-0648">Protein biosynthesis</keyword>
<dbReference type="OrthoDB" id="9807503at2"/>
<dbReference type="GO" id="GO:0005524">
    <property type="term" value="F:ATP binding"/>
    <property type="evidence" value="ECO:0007669"/>
    <property type="project" value="UniProtKB-KW"/>
</dbReference>
<evidence type="ECO:0000313" key="9">
    <source>
        <dbReference type="EMBL" id="PLW78078.1"/>
    </source>
</evidence>
<evidence type="ECO:0000259" key="8">
    <source>
        <dbReference type="Pfam" id="PF00749"/>
    </source>
</evidence>
<dbReference type="PANTHER" id="PTHR43311:SF1">
    <property type="entry name" value="GLUTAMYL-Q TRNA(ASP) SYNTHETASE"/>
    <property type="match status" value="1"/>
</dbReference>
<sequence length="301" mass="33767">MTPVFRFAPSPNGALHLGHAFSAIINFEAAKRTCGRFYLRIEDIDTMRCTQDKIEQMLDDLGWLGLTWDQPVLRQSQRLSLYQDALEVLRQKGLIYPSSASRKDIQKAVLKWETNTQKQWPRDPDGAHLFPRALLPDTEIGKGTVAWRLDMHRALEIAGSSLTWTETGPKSQSYPKPEIIPAQPNAWGDVILARKDTPTSYHLSVVIDDAAQDISHVVRGQDLFCATSLHRLLQTLLDLPAPLYHHHRLLTDGSGQKLSKSRGDLGLASLRTRGASPQDIRQLVHWSEDDLKAFIIAPSGL</sequence>
<accession>A0A2N5XUI3</accession>
<dbReference type="SUPFAM" id="SSF52374">
    <property type="entry name" value="Nucleotidylyl transferase"/>
    <property type="match status" value="1"/>
</dbReference>
<organism evidence="9 10">
    <name type="scientific">Cohaesibacter celericrescens</name>
    <dbReference type="NCBI Taxonomy" id="2067669"/>
    <lineage>
        <taxon>Bacteria</taxon>
        <taxon>Pseudomonadati</taxon>
        <taxon>Pseudomonadota</taxon>
        <taxon>Alphaproteobacteria</taxon>
        <taxon>Hyphomicrobiales</taxon>
        <taxon>Cohaesibacteraceae</taxon>
    </lineage>
</organism>
<dbReference type="InterPro" id="IPR014729">
    <property type="entry name" value="Rossmann-like_a/b/a_fold"/>
</dbReference>
<comment type="similarity">
    <text evidence="7">Belongs to the class-I aminoacyl-tRNA synthetase family.</text>
</comment>
<evidence type="ECO:0000256" key="3">
    <source>
        <dbReference type="ARBA" id="ARBA00022741"/>
    </source>
</evidence>
<dbReference type="PRINTS" id="PR00987">
    <property type="entry name" value="TRNASYNTHGLU"/>
</dbReference>
<evidence type="ECO:0000256" key="4">
    <source>
        <dbReference type="ARBA" id="ARBA00022833"/>
    </source>
</evidence>
<evidence type="ECO:0000256" key="7">
    <source>
        <dbReference type="RuleBase" id="RU363037"/>
    </source>
</evidence>
<dbReference type="NCBIfam" id="NF004315">
    <property type="entry name" value="PRK05710.1-4"/>
    <property type="match status" value="1"/>
</dbReference>
<dbReference type="InterPro" id="IPR001412">
    <property type="entry name" value="aa-tRNA-synth_I_CS"/>
</dbReference>
<comment type="caution">
    <text evidence="9">The sequence shown here is derived from an EMBL/GenBank/DDBJ whole genome shotgun (WGS) entry which is preliminary data.</text>
</comment>
<dbReference type="Pfam" id="PF00749">
    <property type="entry name" value="tRNA-synt_1c"/>
    <property type="match status" value="2"/>
</dbReference>
<keyword evidence="4" id="KW-0862">Zinc</keyword>
<dbReference type="GO" id="GO:0004818">
    <property type="term" value="F:glutamate-tRNA ligase activity"/>
    <property type="evidence" value="ECO:0007669"/>
    <property type="project" value="TreeGrafter"/>
</dbReference>
<dbReference type="EMBL" id="PKUQ01000011">
    <property type="protein sequence ID" value="PLW78078.1"/>
    <property type="molecule type" value="Genomic_DNA"/>
</dbReference>
<dbReference type="PANTHER" id="PTHR43311">
    <property type="entry name" value="GLUTAMATE--TRNA LIGASE"/>
    <property type="match status" value="1"/>
</dbReference>
<dbReference type="InterPro" id="IPR020058">
    <property type="entry name" value="Glu/Gln-tRNA-synth_Ib_cat-dom"/>
</dbReference>
<keyword evidence="2" id="KW-0479">Metal-binding</keyword>
<keyword evidence="3 7" id="KW-0547">Nucleotide-binding</keyword>
<dbReference type="InterPro" id="IPR049940">
    <property type="entry name" value="GluQ/Sye"/>
</dbReference>
<dbReference type="Proteomes" id="UP000234881">
    <property type="component" value="Unassembled WGS sequence"/>
</dbReference>
<dbReference type="GO" id="GO:0006424">
    <property type="term" value="P:glutamyl-tRNA aminoacylation"/>
    <property type="evidence" value="ECO:0007669"/>
    <property type="project" value="TreeGrafter"/>
</dbReference>
<evidence type="ECO:0000256" key="1">
    <source>
        <dbReference type="ARBA" id="ARBA00022598"/>
    </source>
</evidence>
<evidence type="ECO:0000313" key="10">
    <source>
        <dbReference type="Proteomes" id="UP000234881"/>
    </source>
</evidence>
<feature type="domain" description="Glutamyl/glutaminyl-tRNA synthetase class Ib catalytic" evidence="8">
    <location>
        <begin position="182"/>
        <end position="265"/>
    </location>
</feature>
<evidence type="ECO:0000256" key="6">
    <source>
        <dbReference type="ARBA" id="ARBA00023146"/>
    </source>
</evidence>
<feature type="domain" description="Glutamyl/glutaminyl-tRNA synthetase class Ib catalytic" evidence="8">
    <location>
        <begin position="6"/>
        <end position="110"/>
    </location>
</feature>
<keyword evidence="1 7" id="KW-0436">Ligase</keyword>
<keyword evidence="5 7" id="KW-0067">ATP-binding</keyword>
<dbReference type="Gene3D" id="3.40.50.620">
    <property type="entry name" value="HUPs"/>
    <property type="match status" value="1"/>
</dbReference>
<dbReference type="GO" id="GO:0005829">
    <property type="term" value="C:cytosol"/>
    <property type="evidence" value="ECO:0007669"/>
    <property type="project" value="TreeGrafter"/>
</dbReference>
<dbReference type="InterPro" id="IPR000924">
    <property type="entry name" value="Glu/Gln-tRNA-synth"/>
</dbReference>
<proteinExistence type="inferred from homology"/>
<reference evidence="9 10" key="1">
    <citation type="submission" date="2018-01" db="EMBL/GenBank/DDBJ databases">
        <title>The draft genome sequence of Cohaesibacter sp. H1304.</title>
        <authorList>
            <person name="Wang N.-N."/>
            <person name="Du Z.-J."/>
        </authorList>
    </citation>
    <scope>NUCLEOTIDE SEQUENCE [LARGE SCALE GENOMIC DNA]</scope>
    <source>
        <strain evidence="9 10">H1304</strain>
    </source>
</reference>
<keyword evidence="6 7" id="KW-0030">Aminoacyl-tRNA synthetase</keyword>
<dbReference type="PROSITE" id="PS00178">
    <property type="entry name" value="AA_TRNA_LIGASE_I"/>
    <property type="match status" value="1"/>
</dbReference>
<dbReference type="RefSeq" id="WP_101532985.1">
    <property type="nucleotide sequence ID" value="NZ_JBFHIU010000160.1"/>
</dbReference>
<dbReference type="AlphaFoldDB" id="A0A2N5XUI3"/>